<dbReference type="Proteomes" id="UP001595896">
    <property type="component" value="Unassembled WGS sequence"/>
</dbReference>
<dbReference type="PANTHER" id="PTHR43537">
    <property type="entry name" value="TRANSCRIPTIONAL REGULATOR, GNTR FAMILY"/>
    <property type="match status" value="1"/>
</dbReference>
<keyword evidence="3" id="KW-0804">Transcription</keyword>
<evidence type="ECO:0000313" key="5">
    <source>
        <dbReference type="EMBL" id="MFC4736874.1"/>
    </source>
</evidence>
<dbReference type="SMART" id="SM00895">
    <property type="entry name" value="FCD"/>
    <property type="match status" value="1"/>
</dbReference>
<protein>
    <submittedName>
        <fullName evidence="5">GntR family transcriptional regulator</fullName>
    </submittedName>
</protein>
<keyword evidence="1" id="KW-0805">Transcription regulation</keyword>
<dbReference type="CDD" id="cd07377">
    <property type="entry name" value="WHTH_GntR"/>
    <property type="match status" value="1"/>
</dbReference>
<dbReference type="InterPro" id="IPR011711">
    <property type="entry name" value="GntR_C"/>
</dbReference>
<reference evidence="6" key="1">
    <citation type="journal article" date="2019" name="Int. J. Syst. Evol. Microbiol.">
        <title>The Global Catalogue of Microorganisms (GCM) 10K type strain sequencing project: providing services to taxonomists for standard genome sequencing and annotation.</title>
        <authorList>
            <consortium name="The Broad Institute Genomics Platform"/>
            <consortium name="The Broad Institute Genome Sequencing Center for Infectious Disease"/>
            <person name="Wu L."/>
            <person name="Ma J."/>
        </authorList>
    </citation>
    <scope>NUCLEOTIDE SEQUENCE [LARGE SCALE GENOMIC DNA]</scope>
    <source>
        <strain evidence="6">JCM 12165</strain>
    </source>
</reference>
<dbReference type="Gene3D" id="1.10.10.10">
    <property type="entry name" value="Winged helix-like DNA-binding domain superfamily/Winged helix DNA-binding domain"/>
    <property type="match status" value="1"/>
</dbReference>
<dbReference type="InterPro" id="IPR036388">
    <property type="entry name" value="WH-like_DNA-bd_sf"/>
</dbReference>
<dbReference type="InterPro" id="IPR000524">
    <property type="entry name" value="Tscrpt_reg_HTH_GntR"/>
</dbReference>
<dbReference type="PRINTS" id="PR00035">
    <property type="entry name" value="HTHGNTR"/>
</dbReference>
<proteinExistence type="predicted"/>
<dbReference type="SUPFAM" id="SSF48008">
    <property type="entry name" value="GntR ligand-binding domain-like"/>
    <property type="match status" value="1"/>
</dbReference>
<organism evidence="5 6">
    <name type="scientific">Bacillus daqingensis</name>
    <dbReference type="NCBI Taxonomy" id="872396"/>
    <lineage>
        <taxon>Bacteria</taxon>
        <taxon>Bacillati</taxon>
        <taxon>Bacillota</taxon>
        <taxon>Bacilli</taxon>
        <taxon>Bacillales</taxon>
        <taxon>Bacillaceae</taxon>
        <taxon>Bacillus</taxon>
    </lineage>
</organism>
<comment type="caution">
    <text evidence="5">The sequence shown here is derived from an EMBL/GenBank/DDBJ whole genome shotgun (WGS) entry which is preliminary data.</text>
</comment>
<name>A0ABV9NZ84_9BACI</name>
<dbReference type="RefSeq" id="WP_377909489.1">
    <property type="nucleotide sequence ID" value="NZ_JBHSGK010000011.1"/>
</dbReference>
<sequence>MPTDHTSAKNGPVFQQIWNLIITGEIKSGQLLTERTLAESLGVSRTPIRESLRKLEKYGLVRHEPHKGVRVVSVDRESVRQLYEVRELLEGLAAATLAKKIQDIDISSMETLLYKAEKAAEENDIKRLSQINAGFHYELAKKSGNMYLEDIMSTLQSHISLVMSKSLSLTGRPQENIAEHWMILQAIKQGDPSLAESITKYHVRKAMEKALKKIDAAEREET</sequence>
<dbReference type="Pfam" id="PF00392">
    <property type="entry name" value="GntR"/>
    <property type="match status" value="1"/>
</dbReference>
<dbReference type="InterPro" id="IPR008920">
    <property type="entry name" value="TF_FadR/GntR_C"/>
</dbReference>
<dbReference type="SUPFAM" id="SSF46785">
    <property type="entry name" value="Winged helix' DNA-binding domain"/>
    <property type="match status" value="1"/>
</dbReference>
<evidence type="ECO:0000259" key="4">
    <source>
        <dbReference type="PROSITE" id="PS50949"/>
    </source>
</evidence>
<evidence type="ECO:0000313" key="6">
    <source>
        <dbReference type="Proteomes" id="UP001595896"/>
    </source>
</evidence>
<evidence type="ECO:0000256" key="3">
    <source>
        <dbReference type="ARBA" id="ARBA00023163"/>
    </source>
</evidence>
<dbReference type="PANTHER" id="PTHR43537:SF24">
    <property type="entry name" value="GLUCONATE OPERON TRANSCRIPTIONAL REPRESSOR"/>
    <property type="match status" value="1"/>
</dbReference>
<dbReference type="PROSITE" id="PS50949">
    <property type="entry name" value="HTH_GNTR"/>
    <property type="match status" value="1"/>
</dbReference>
<dbReference type="EMBL" id="JBHSGK010000011">
    <property type="protein sequence ID" value="MFC4736874.1"/>
    <property type="molecule type" value="Genomic_DNA"/>
</dbReference>
<accession>A0ABV9NZ84</accession>
<gene>
    <name evidence="5" type="ORF">ACFO4L_09785</name>
</gene>
<dbReference type="Pfam" id="PF07729">
    <property type="entry name" value="FCD"/>
    <property type="match status" value="1"/>
</dbReference>
<evidence type="ECO:0000256" key="1">
    <source>
        <dbReference type="ARBA" id="ARBA00023015"/>
    </source>
</evidence>
<dbReference type="SMART" id="SM00345">
    <property type="entry name" value="HTH_GNTR"/>
    <property type="match status" value="1"/>
</dbReference>
<dbReference type="Gene3D" id="1.20.120.530">
    <property type="entry name" value="GntR ligand-binding domain-like"/>
    <property type="match status" value="1"/>
</dbReference>
<feature type="domain" description="HTH gntR-type" evidence="4">
    <location>
        <begin position="7"/>
        <end position="74"/>
    </location>
</feature>
<evidence type="ECO:0000256" key="2">
    <source>
        <dbReference type="ARBA" id="ARBA00023125"/>
    </source>
</evidence>
<dbReference type="InterPro" id="IPR036390">
    <property type="entry name" value="WH_DNA-bd_sf"/>
</dbReference>
<keyword evidence="2" id="KW-0238">DNA-binding</keyword>
<keyword evidence="6" id="KW-1185">Reference proteome</keyword>